<dbReference type="GO" id="GO:0030008">
    <property type="term" value="C:TRAPP complex"/>
    <property type="evidence" value="ECO:0007669"/>
    <property type="project" value="TreeGrafter"/>
</dbReference>
<evidence type="ECO:0000313" key="1">
    <source>
        <dbReference type="EMBL" id="CAE6462020.1"/>
    </source>
</evidence>
<gene>
    <name evidence="1" type="ORF">RDB_LOCUS89457</name>
</gene>
<dbReference type="Proteomes" id="UP000663826">
    <property type="component" value="Unassembled WGS sequence"/>
</dbReference>
<dbReference type="Pfam" id="PF14559">
    <property type="entry name" value="TPR_19"/>
    <property type="match status" value="1"/>
</dbReference>
<dbReference type="PANTHER" id="PTHR21581">
    <property type="entry name" value="D-ALANYL-D-ALANINE CARBOXYPEPTIDASE"/>
    <property type="match status" value="1"/>
</dbReference>
<dbReference type="AlphaFoldDB" id="A0A8H3BN73"/>
<evidence type="ECO:0000313" key="2">
    <source>
        <dbReference type="Proteomes" id="UP000663826"/>
    </source>
</evidence>
<comment type="caution">
    <text evidence="1">The sequence shown here is derived from an EMBL/GenBank/DDBJ whole genome shotgun (WGS) entry which is preliminary data.</text>
</comment>
<reference evidence="1" key="1">
    <citation type="submission" date="2021-01" db="EMBL/GenBank/DDBJ databases">
        <authorList>
            <person name="Kaushik A."/>
        </authorList>
    </citation>
    <scope>NUCLEOTIDE SEQUENCE</scope>
    <source>
        <strain evidence="1">AG1-1B</strain>
    </source>
</reference>
<protein>
    <recommendedName>
        <fullName evidence="3">Coatomer subunit epsilon</fullName>
    </recommendedName>
</protein>
<dbReference type="SUPFAM" id="SSF48452">
    <property type="entry name" value="TPR-like"/>
    <property type="match status" value="1"/>
</dbReference>
<proteinExistence type="predicted"/>
<organism evidence="1 2">
    <name type="scientific">Rhizoctonia solani</name>
    <dbReference type="NCBI Taxonomy" id="456999"/>
    <lineage>
        <taxon>Eukaryota</taxon>
        <taxon>Fungi</taxon>
        <taxon>Dikarya</taxon>
        <taxon>Basidiomycota</taxon>
        <taxon>Agaricomycotina</taxon>
        <taxon>Agaricomycetes</taxon>
        <taxon>Cantharellales</taxon>
        <taxon>Ceratobasidiaceae</taxon>
        <taxon>Rhizoctonia</taxon>
    </lineage>
</organism>
<dbReference type="GO" id="GO:0005794">
    <property type="term" value="C:Golgi apparatus"/>
    <property type="evidence" value="ECO:0007669"/>
    <property type="project" value="TreeGrafter"/>
</dbReference>
<evidence type="ECO:0008006" key="3">
    <source>
        <dbReference type="Google" id="ProtNLM"/>
    </source>
</evidence>
<dbReference type="InterPro" id="IPR011990">
    <property type="entry name" value="TPR-like_helical_dom_sf"/>
</dbReference>
<accession>A0A8H3BN73</accession>
<dbReference type="EMBL" id="CAJMWQ010001786">
    <property type="protein sequence ID" value="CAE6462020.1"/>
    <property type="molecule type" value="Genomic_DNA"/>
</dbReference>
<dbReference type="PANTHER" id="PTHR21581:SF6">
    <property type="entry name" value="TRAFFICKING PROTEIN PARTICLE COMPLEX SUBUNIT 12"/>
    <property type="match status" value="1"/>
</dbReference>
<name>A0A8H3BN73_9AGAM</name>
<dbReference type="Gene3D" id="1.25.40.10">
    <property type="entry name" value="Tetratricopeptide repeat domain"/>
    <property type="match status" value="1"/>
</dbReference>
<sequence length="165" mass="17989">MQDYPGALEILRPLATSPKAPSEIRFALARIMMEAGDTKSVRLALEGTESDAITIALEAAMLGKWEEAEVILRKAHEDEKENGIINNLAVVLLACGKLDEAISLLESMLKTSPASFVAVESFLYNLATLYELRSNAAVDRKRNMLREVAQWGGDGIKTASLKLSP</sequence>